<evidence type="ECO:0008006" key="5">
    <source>
        <dbReference type="Google" id="ProtNLM"/>
    </source>
</evidence>
<feature type="domain" description="LpxI N-terminal" evidence="2">
    <location>
        <begin position="2"/>
        <end position="130"/>
    </location>
</feature>
<dbReference type="STRING" id="96561.Dole_2839"/>
<name>A8ZY15_DESOH</name>
<dbReference type="RefSeq" id="WP_012176253.1">
    <property type="nucleotide sequence ID" value="NC_009943.1"/>
</dbReference>
<dbReference type="EMBL" id="CP000859">
    <property type="protein sequence ID" value="ABW68642.1"/>
    <property type="molecule type" value="Genomic_DNA"/>
</dbReference>
<dbReference type="Proteomes" id="UP000008561">
    <property type="component" value="Chromosome"/>
</dbReference>
<reference evidence="3 4" key="1">
    <citation type="submission" date="2007-10" db="EMBL/GenBank/DDBJ databases">
        <title>Complete sequence of Desulfococcus oleovorans Hxd3.</title>
        <authorList>
            <consortium name="US DOE Joint Genome Institute"/>
            <person name="Copeland A."/>
            <person name="Lucas S."/>
            <person name="Lapidus A."/>
            <person name="Barry K."/>
            <person name="Glavina del Rio T."/>
            <person name="Dalin E."/>
            <person name="Tice H."/>
            <person name="Pitluck S."/>
            <person name="Kiss H."/>
            <person name="Brettin T."/>
            <person name="Bruce D."/>
            <person name="Detter J.C."/>
            <person name="Han C."/>
            <person name="Schmutz J."/>
            <person name="Larimer F."/>
            <person name="Land M."/>
            <person name="Hauser L."/>
            <person name="Kyrpides N."/>
            <person name="Kim E."/>
            <person name="Wawrik B."/>
            <person name="Richardson P."/>
        </authorList>
    </citation>
    <scope>NUCLEOTIDE SEQUENCE [LARGE SCALE GENOMIC DNA]</scope>
    <source>
        <strain evidence="4">DSM 6200 / JCM 39069 / Hxd3</strain>
    </source>
</reference>
<protein>
    <recommendedName>
        <fullName evidence="5">DUF1009 domain-containing protein</fullName>
    </recommendedName>
</protein>
<dbReference type="KEGG" id="dol:Dole_2839"/>
<feature type="domain" description="LpxI C-terminal" evidence="1">
    <location>
        <begin position="135"/>
        <end position="263"/>
    </location>
</feature>
<proteinExistence type="predicted"/>
<organism evidence="3 4">
    <name type="scientific">Desulfosudis oleivorans (strain DSM 6200 / JCM 39069 / Hxd3)</name>
    <name type="common">Desulfococcus oleovorans</name>
    <dbReference type="NCBI Taxonomy" id="96561"/>
    <lineage>
        <taxon>Bacteria</taxon>
        <taxon>Pseudomonadati</taxon>
        <taxon>Thermodesulfobacteriota</taxon>
        <taxon>Desulfobacteria</taxon>
        <taxon>Desulfobacterales</taxon>
        <taxon>Desulfosudaceae</taxon>
        <taxon>Desulfosudis</taxon>
    </lineage>
</organism>
<dbReference type="InterPro" id="IPR010415">
    <property type="entry name" value="LpxI_C"/>
</dbReference>
<dbReference type="AlphaFoldDB" id="A8ZY15"/>
<dbReference type="InterPro" id="IPR053174">
    <property type="entry name" value="LpxI"/>
</dbReference>
<dbReference type="Pfam" id="PF06230">
    <property type="entry name" value="LpxI_C"/>
    <property type="match status" value="1"/>
</dbReference>
<dbReference type="Pfam" id="PF17930">
    <property type="entry name" value="LpxI_N"/>
    <property type="match status" value="1"/>
</dbReference>
<dbReference type="InterPro" id="IPR043167">
    <property type="entry name" value="LpxI_C_sf"/>
</dbReference>
<accession>A8ZY15</accession>
<dbReference type="OrthoDB" id="9789836at2"/>
<dbReference type="PANTHER" id="PTHR39962">
    <property type="entry name" value="BLL4848 PROTEIN"/>
    <property type="match status" value="1"/>
</dbReference>
<dbReference type="InterPro" id="IPR041255">
    <property type="entry name" value="LpxI_N"/>
</dbReference>
<gene>
    <name evidence="3" type="ordered locus">Dole_2839</name>
</gene>
<dbReference type="eggNOG" id="COG3494">
    <property type="taxonomic scope" value="Bacteria"/>
</dbReference>
<dbReference type="Gene3D" id="3.40.140.80">
    <property type="match status" value="1"/>
</dbReference>
<keyword evidence="4" id="KW-1185">Reference proteome</keyword>
<dbReference type="Gene3D" id="3.40.50.20">
    <property type="match status" value="1"/>
</dbReference>
<evidence type="ECO:0000313" key="4">
    <source>
        <dbReference type="Proteomes" id="UP000008561"/>
    </source>
</evidence>
<evidence type="ECO:0000313" key="3">
    <source>
        <dbReference type="EMBL" id="ABW68642.1"/>
    </source>
</evidence>
<dbReference type="PANTHER" id="PTHR39962:SF1">
    <property type="entry name" value="LPXI FAMILY PROTEIN"/>
    <property type="match status" value="1"/>
</dbReference>
<evidence type="ECO:0000259" key="2">
    <source>
        <dbReference type="Pfam" id="PF17930"/>
    </source>
</evidence>
<sequence length="273" mass="29031">MNIGLIAGGGCFPLLFARAAKAAGHRVYAVAYTGQADPAIQEAVDAAAWLNVGQVEHLLGFFSRHQVTDTVIMGWVRKTVMFSDFQPDATALAFIAGLTETHDDLLLRSFAGLLEENGLRVRASTFLLPHILAGEGCWTKTKPTAGQWSDISLGWRIAKEIGRLDVGQCVVVQKGSVLAVEAIEGTDAAIARGGRLGGGDAVVVKVCKPNQDLRFDIPAVGMETVKTMQSTGAKVLAVEAGRSVVFDKPEMVSFADANNMCVMALTDKDARLS</sequence>
<dbReference type="HOGENOM" id="CLU_085042_0_0_7"/>
<evidence type="ECO:0000259" key="1">
    <source>
        <dbReference type="Pfam" id="PF06230"/>
    </source>
</evidence>